<feature type="region of interest" description="Disordered" evidence="1">
    <location>
        <begin position="100"/>
        <end position="145"/>
    </location>
</feature>
<evidence type="ECO:0000313" key="4">
    <source>
        <dbReference type="Proteomes" id="UP000011087"/>
    </source>
</evidence>
<name>L1JLA2_GUITC</name>
<dbReference type="HOGENOM" id="CLU_1091724_0_0_1"/>
<dbReference type="AlphaFoldDB" id="L1JLA2"/>
<organism evidence="2">
    <name type="scientific">Guillardia theta (strain CCMP2712)</name>
    <name type="common">Cryptophyte</name>
    <dbReference type="NCBI Taxonomy" id="905079"/>
    <lineage>
        <taxon>Eukaryota</taxon>
        <taxon>Cryptophyceae</taxon>
        <taxon>Pyrenomonadales</taxon>
        <taxon>Geminigeraceae</taxon>
        <taxon>Guillardia</taxon>
    </lineage>
</organism>
<dbReference type="RefSeq" id="XP_005836266.1">
    <property type="nucleotide sequence ID" value="XM_005836209.1"/>
</dbReference>
<dbReference type="KEGG" id="gtt:GUITHDRAFT_104815"/>
<keyword evidence="4" id="KW-1185">Reference proteome</keyword>
<reference evidence="4" key="2">
    <citation type="submission" date="2012-11" db="EMBL/GenBank/DDBJ databases">
        <authorList>
            <person name="Kuo A."/>
            <person name="Curtis B.A."/>
            <person name="Tanifuji G."/>
            <person name="Burki F."/>
            <person name="Gruber A."/>
            <person name="Irimia M."/>
            <person name="Maruyama S."/>
            <person name="Arias M.C."/>
            <person name="Ball S.G."/>
            <person name="Gile G.H."/>
            <person name="Hirakawa Y."/>
            <person name="Hopkins J.F."/>
            <person name="Rensing S.A."/>
            <person name="Schmutz J."/>
            <person name="Symeonidi A."/>
            <person name="Elias M."/>
            <person name="Eveleigh R.J."/>
            <person name="Herman E.K."/>
            <person name="Klute M.J."/>
            <person name="Nakayama T."/>
            <person name="Obornik M."/>
            <person name="Reyes-Prieto A."/>
            <person name="Armbrust E.V."/>
            <person name="Aves S.J."/>
            <person name="Beiko R.G."/>
            <person name="Coutinho P."/>
            <person name="Dacks J.B."/>
            <person name="Durnford D.G."/>
            <person name="Fast N.M."/>
            <person name="Green B.R."/>
            <person name="Grisdale C."/>
            <person name="Hempe F."/>
            <person name="Henrissat B."/>
            <person name="Hoppner M.P."/>
            <person name="Ishida K.-I."/>
            <person name="Kim E."/>
            <person name="Koreny L."/>
            <person name="Kroth P.G."/>
            <person name="Liu Y."/>
            <person name="Malik S.-B."/>
            <person name="Maier U.G."/>
            <person name="McRose D."/>
            <person name="Mock T."/>
            <person name="Neilson J.A."/>
            <person name="Onodera N.T."/>
            <person name="Poole A.M."/>
            <person name="Pritham E.J."/>
            <person name="Richards T.A."/>
            <person name="Rocap G."/>
            <person name="Roy S.W."/>
            <person name="Sarai C."/>
            <person name="Schaack S."/>
            <person name="Shirato S."/>
            <person name="Slamovits C.H."/>
            <person name="Spencer D.F."/>
            <person name="Suzuki S."/>
            <person name="Worden A.Z."/>
            <person name="Zauner S."/>
            <person name="Barry K."/>
            <person name="Bell C."/>
            <person name="Bharti A.K."/>
            <person name="Crow J.A."/>
            <person name="Grimwood J."/>
            <person name="Kramer R."/>
            <person name="Lindquist E."/>
            <person name="Lucas S."/>
            <person name="Salamov A."/>
            <person name="McFadden G.I."/>
            <person name="Lane C.E."/>
            <person name="Keeling P.J."/>
            <person name="Gray M.W."/>
            <person name="Grigoriev I.V."/>
            <person name="Archibald J.M."/>
        </authorList>
    </citation>
    <scope>NUCLEOTIDE SEQUENCE</scope>
    <source>
        <strain evidence="4">CCMP2712</strain>
    </source>
</reference>
<evidence type="ECO:0000256" key="1">
    <source>
        <dbReference type="SAM" id="MobiDB-lite"/>
    </source>
</evidence>
<dbReference type="EnsemblProtists" id="EKX49286">
    <property type="protein sequence ID" value="EKX49286"/>
    <property type="gene ID" value="GUITHDRAFT_104815"/>
</dbReference>
<dbReference type="GeneID" id="17305953"/>
<evidence type="ECO:0000313" key="2">
    <source>
        <dbReference type="EMBL" id="EKX49286.1"/>
    </source>
</evidence>
<feature type="compositionally biased region" description="Basic and acidic residues" evidence="1">
    <location>
        <begin position="121"/>
        <end position="135"/>
    </location>
</feature>
<dbReference type="Proteomes" id="UP000011087">
    <property type="component" value="Unassembled WGS sequence"/>
</dbReference>
<dbReference type="EMBL" id="JH992982">
    <property type="protein sequence ID" value="EKX49286.1"/>
    <property type="molecule type" value="Genomic_DNA"/>
</dbReference>
<proteinExistence type="predicted"/>
<dbReference type="PaxDb" id="55529-EKX49286"/>
<feature type="region of interest" description="Disordered" evidence="1">
    <location>
        <begin position="232"/>
        <end position="255"/>
    </location>
</feature>
<protein>
    <submittedName>
        <fullName evidence="2 3">Uncharacterized protein</fullName>
    </submittedName>
</protein>
<reference evidence="3" key="3">
    <citation type="submission" date="2015-06" db="UniProtKB">
        <authorList>
            <consortium name="EnsemblProtists"/>
        </authorList>
    </citation>
    <scope>IDENTIFICATION</scope>
</reference>
<gene>
    <name evidence="2" type="ORF">GUITHDRAFT_104815</name>
</gene>
<sequence>MSIYRRLTCPIPNCLNIDGQGEAEKYSPKKCKLCGKENEMTSAVNHKGVYSSLDQRYVTSQHRSVELTEPVRETLHSPDAVKIPERSRLAMVSDGWPVANSSWKSKYSDEPRDKGVKRKRAEQISHSEVTSEEHTSSSFSYTSSAQLQQAEPKQFPIAQLKSKPLKLTPDLPELSVKIVKLCQSCGRQCNGTWIMGYDAVHCSDFCLKITESMLEKEDEMNMNNEMMAGMSTAGSSEYDPEHEDYISKTTAFKPT</sequence>
<evidence type="ECO:0000313" key="3">
    <source>
        <dbReference type="EnsemblProtists" id="EKX49286"/>
    </source>
</evidence>
<accession>L1JLA2</accession>
<reference evidence="2 4" key="1">
    <citation type="journal article" date="2012" name="Nature">
        <title>Algal genomes reveal evolutionary mosaicism and the fate of nucleomorphs.</title>
        <authorList>
            <consortium name="DOE Joint Genome Institute"/>
            <person name="Curtis B.A."/>
            <person name="Tanifuji G."/>
            <person name="Burki F."/>
            <person name="Gruber A."/>
            <person name="Irimia M."/>
            <person name="Maruyama S."/>
            <person name="Arias M.C."/>
            <person name="Ball S.G."/>
            <person name="Gile G.H."/>
            <person name="Hirakawa Y."/>
            <person name="Hopkins J.F."/>
            <person name="Kuo A."/>
            <person name="Rensing S.A."/>
            <person name="Schmutz J."/>
            <person name="Symeonidi A."/>
            <person name="Elias M."/>
            <person name="Eveleigh R.J."/>
            <person name="Herman E.K."/>
            <person name="Klute M.J."/>
            <person name="Nakayama T."/>
            <person name="Obornik M."/>
            <person name="Reyes-Prieto A."/>
            <person name="Armbrust E.V."/>
            <person name="Aves S.J."/>
            <person name="Beiko R.G."/>
            <person name="Coutinho P."/>
            <person name="Dacks J.B."/>
            <person name="Durnford D.G."/>
            <person name="Fast N.M."/>
            <person name="Green B.R."/>
            <person name="Grisdale C.J."/>
            <person name="Hempel F."/>
            <person name="Henrissat B."/>
            <person name="Hoppner M.P."/>
            <person name="Ishida K."/>
            <person name="Kim E."/>
            <person name="Koreny L."/>
            <person name="Kroth P.G."/>
            <person name="Liu Y."/>
            <person name="Malik S.B."/>
            <person name="Maier U.G."/>
            <person name="McRose D."/>
            <person name="Mock T."/>
            <person name="Neilson J.A."/>
            <person name="Onodera N.T."/>
            <person name="Poole A.M."/>
            <person name="Pritham E.J."/>
            <person name="Richards T.A."/>
            <person name="Rocap G."/>
            <person name="Roy S.W."/>
            <person name="Sarai C."/>
            <person name="Schaack S."/>
            <person name="Shirato S."/>
            <person name="Slamovits C.H."/>
            <person name="Spencer D.F."/>
            <person name="Suzuki S."/>
            <person name="Worden A.Z."/>
            <person name="Zauner S."/>
            <person name="Barry K."/>
            <person name="Bell C."/>
            <person name="Bharti A.K."/>
            <person name="Crow J.A."/>
            <person name="Grimwood J."/>
            <person name="Kramer R."/>
            <person name="Lindquist E."/>
            <person name="Lucas S."/>
            <person name="Salamov A."/>
            <person name="McFadden G.I."/>
            <person name="Lane C.E."/>
            <person name="Keeling P.J."/>
            <person name="Gray M.W."/>
            <person name="Grigoriev I.V."/>
            <person name="Archibald J.M."/>
        </authorList>
    </citation>
    <scope>NUCLEOTIDE SEQUENCE</scope>
    <source>
        <strain evidence="2 4">CCMP2712</strain>
    </source>
</reference>